<dbReference type="PANTHER" id="PTHR43617">
    <property type="entry name" value="L-AMINO ACID N-ACETYLTRANSFERASE"/>
    <property type="match status" value="1"/>
</dbReference>
<reference evidence="6 7" key="1">
    <citation type="submission" date="2013-02" db="EMBL/GenBank/DDBJ databases">
        <title>The complete genome sequence of Corynebacterium vitaeruminis DSM 20294.</title>
        <authorList>
            <person name="Ruckert C."/>
            <person name="Albersmeier A."/>
            <person name="Kalinowski J."/>
        </authorList>
    </citation>
    <scope>NUCLEOTIDE SEQUENCE [LARGE SCALE GENOMIC DNA]</scope>
    <source>
        <strain evidence="7">ATCC 10234</strain>
    </source>
</reference>
<dbReference type="EC" id="2.3.1.189" evidence="4"/>
<dbReference type="NCBIfam" id="TIGR03448">
    <property type="entry name" value="mycothiol_MshD"/>
    <property type="match status" value="1"/>
</dbReference>
<dbReference type="PANTHER" id="PTHR43617:SF31">
    <property type="entry name" value="MYCOTHIOL ACETYLTRANSFERASE"/>
    <property type="match status" value="1"/>
</dbReference>
<comment type="function">
    <text evidence="4">Catalyzes the transfer of acetyl from acetyl-CoA to desacetylmycothiol (Cys-GlcN-Ins) to form mycothiol.</text>
</comment>
<dbReference type="CDD" id="cd04301">
    <property type="entry name" value="NAT_SF"/>
    <property type="match status" value="2"/>
</dbReference>
<dbReference type="PATRIC" id="fig|1224164.3.peg.2176"/>
<dbReference type="HOGENOM" id="CLU_068014_0_0_11"/>
<feature type="domain" description="N-acetyltransferase" evidence="5">
    <location>
        <begin position="147"/>
        <end position="294"/>
    </location>
</feature>
<dbReference type="InterPro" id="IPR016181">
    <property type="entry name" value="Acyl_CoA_acyltransferase"/>
</dbReference>
<dbReference type="InterPro" id="IPR050276">
    <property type="entry name" value="MshD_Acetyltransferase"/>
</dbReference>
<sequence>MEESFVLKEGVDPSEALIIARKAKTTDGIAPLSEQYLLGLEDPSMGHTHVGIFELSGTNECLVGFAAISGDSAEFVVDPDHRGKGYGTELADEVTRRGIRKIWAHGNLPSAVQLGVDRHMVVTRRLLVMGTSTLDFDVELPEGFELMNLTQAREQLIDADGQWLKANNEAFSWHPEQGGWDAARLARAQRVEWFRPDDVLFLVTDGTIAGFHWLKRHSPTLGEIYVVGLARDFRGRGLGDPLVRAGLRHLYDAGMNRVILYVEENNWPAVNAYKALGFQTEEHHVVYEPQAVDG</sequence>
<dbReference type="GO" id="GO:0010125">
    <property type="term" value="P:mycothiol biosynthetic process"/>
    <property type="evidence" value="ECO:0007669"/>
    <property type="project" value="UniProtKB-UniRule"/>
</dbReference>
<feature type="binding site" evidence="4">
    <location>
        <begin position="234"/>
        <end position="240"/>
    </location>
    <ligand>
        <name>acetyl-CoA</name>
        <dbReference type="ChEBI" id="CHEBI:57288"/>
        <label>2</label>
    </ligand>
</feature>
<keyword evidence="1 4" id="KW-0808">Transferase</keyword>
<dbReference type="KEGG" id="cvt:B843_10810"/>
<protein>
    <recommendedName>
        <fullName evidence="4">Mycothiol acetyltransferase</fullName>
        <shortName evidence="4">MSH acetyltransferase</shortName>
        <ecNumber evidence="4">2.3.1.189</ecNumber>
    </recommendedName>
    <alternativeName>
        <fullName evidence="4">Mycothiol synthase</fullName>
    </alternativeName>
</protein>
<comment type="subunit">
    <text evidence="4">Monomer.</text>
</comment>
<dbReference type="Proteomes" id="UP000019222">
    <property type="component" value="Chromosome"/>
</dbReference>
<dbReference type="GO" id="GO:0035447">
    <property type="term" value="F:mycothiol synthase activity"/>
    <property type="evidence" value="ECO:0007669"/>
    <property type="project" value="UniProtKB-UniRule"/>
</dbReference>
<keyword evidence="3 4" id="KW-0012">Acyltransferase</keyword>
<dbReference type="AlphaFoldDB" id="W5Y2V2"/>
<evidence type="ECO:0000256" key="3">
    <source>
        <dbReference type="ARBA" id="ARBA00023315"/>
    </source>
</evidence>
<dbReference type="Gene3D" id="3.40.630.30">
    <property type="match status" value="1"/>
</dbReference>
<evidence type="ECO:0000313" key="7">
    <source>
        <dbReference type="Proteomes" id="UP000019222"/>
    </source>
</evidence>
<dbReference type="eggNOG" id="COG0456">
    <property type="taxonomic scope" value="Bacteria"/>
</dbReference>
<dbReference type="SUPFAM" id="SSF55729">
    <property type="entry name" value="Acyl-CoA N-acyltransferases (Nat)"/>
    <property type="match status" value="2"/>
</dbReference>
<evidence type="ECO:0000259" key="5">
    <source>
        <dbReference type="PROSITE" id="PS51186"/>
    </source>
</evidence>
<name>W5Y2V2_9CORY</name>
<feature type="binding site" evidence="4">
    <location>
        <position position="223"/>
    </location>
    <ligand>
        <name>1D-myo-inositol 2-(L-cysteinylamino)-2-deoxy-alpha-D-glucopyranoside</name>
        <dbReference type="ChEBI" id="CHEBI:58887"/>
    </ligand>
</feature>
<dbReference type="HAMAP" id="MF_01698">
    <property type="entry name" value="MshD"/>
    <property type="match status" value="1"/>
</dbReference>
<comment type="catalytic activity">
    <reaction evidence="4">
        <text>1D-myo-inositol 2-(L-cysteinylamino)-2-deoxy-alpha-D-glucopyranoside + acetyl-CoA = mycothiol + CoA + H(+)</text>
        <dbReference type="Rhea" id="RHEA:26172"/>
        <dbReference type="ChEBI" id="CHEBI:15378"/>
        <dbReference type="ChEBI" id="CHEBI:16768"/>
        <dbReference type="ChEBI" id="CHEBI:57287"/>
        <dbReference type="ChEBI" id="CHEBI:57288"/>
        <dbReference type="ChEBI" id="CHEBI:58887"/>
        <dbReference type="EC" id="2.3.1.189"/>
    </reaction>
</comment>
<evidence type="ECO:0000256" key="1">
    <source>
        <dbReference type="ARBA" id="ARBA00022679"/>
    </source>
</evidence>
<dbReference type="STRING" id="1224164.B843_10810"/>
<evidence type="ECO:0000256" key="4">
    <source>
        <dbReference type="HAMAP-Rule" id="MF_01698"/>
    </source>
</evidence>
<feature type="binding site" evidence="4">
    <location>
        <position position="176"/>
    </location>
    <ligand>
        <name>1D-myo-inositol 2-(L-cysteinylamino)-2-deoxy-alpha-D-glucopyranoside</name>
        <dbReference type="ChEBI" id="CHEBI:58887"/>
    </ligand>
</feature>
<gene>
    <name evidence="4" type="primary">mshD</name>
    <name evidence="6" type="ORF">B843_10810</name>
</gene>
<feature type="binding site" evidence="4">
    <location>
        <position position="215"/>
    </location>
    <ligand>
        <name>1D-myo-inositol 2-(L-cysteinylamino)-2-deoxy-alpha-D-glucopyranoside</name>
        <dbReference type="ChEBI" id="CHEBI:58887"/>
    </ligand>
</feature>
<proteinExistence type="inferred from homology"/>
<evidence type="ECO:0000313" key="6">
    <source>
        <dbReference type="EMBL" id="AHI23542.1"/>
    </source>
</evidence>
<dbReference type="InterPro" id="IPR000182">
    <property type="entry name" value="GNAT_dom"/>
</dbReference>
<accession>W5Y2V2</accession>
<keyword evidence="2 4" id="KW-0677">Repeat</keyword>
<organism evidence="6 7">
    <name type="scientific">Corynebacterium vitaeruminis DSM 20294</name>
    <dbReference type="NCBI Taxonomy" id="1224164"/>
    <lineage>
        <taxon>Bacteria</taxon>
        <taxon>Bacillati</taxon>
        <taxon>Actinomycetota</taxon>
        <taxon>Actinomycetes</taxon>
        <taxon>Mycobacteriales</taxon>
        <taxon>Corynebacteriaceae</taxon>
        <taxon>Corynebacterium</taxon>
    </lineage>
</organism>
<feature type="binding site" evidence="4">
    <location>
        <begin position="227"/>
        <end position="229"/>
    </location>
    <ligand>
        <name>acetyl-CoA</name>
        <dbReference type="ChEBI" id="CHEBI:57288"/>
        <label>2</label>
    </ligand>
</feature>
<dbReference type="EMBL" id="CP004353">
    <property type="protein sequence ID" value="AHI23542.1"/>
    <property type="molecule type" value="Genomic_DNA"/>
</dbReference>
<dbReference type="Pfam" id="PF00583">
    <property type="entry name" value="Acetyltransf_1"/>
    <property type="match status" value="2"/>
</dbReference>
<keyword evidence="7" id="KW-1185">Reference proteome</keyword>
<dbReference type="PROSITE" id="PS51186">
    <property type="entry name" value="GNAT"/>
    <property type="match status" value="1"/>
</dbReference>
<dbReference type="RefSeq" id="WP_051483503.1">
    <property type="nucleotide sequence ID" value="NZ_CP004353.1"/>
</dbReference>
<dbReference type="GO" id="GO:0008999">
    <property type="term" value="F:protein-N-terminal-alanine acetyltransferase activity"/>
    <property type="evidence" value="ECO:0007669"/>
    <property type="project" value="TreeGrafter"/>
</dbReference>
<comment type="caution">
    <text evidence="4">Lacks conserved residue(s) required for the propagation of feature annotation.</text>
</comment>
<feature type="binding site" evidence="4">
    <location>
        <begin position="266"/>
        <end position="271"/>
    </location>
    <ligand>
        <name>acetyl-CoA</name>
        <dbReference type="ChEBI" id="CHEBI:57288"/>
        <label>2</label>
    </ligand>
</feature>
<dbReference type="InterPro" id="IPR017813">
    <property type="entry name" value="Mycothiol_AcTrfase"/>
</dbReference>
<feature type="binding site" evidence="4">
    <location>
        <position position="261"/>
    </location>
    <ligand>
        <name>1D-myo-inositol 2-(L-cysteinylamino)-2-deoxy-alpha-D-glucopyranoside</name>
        <dbReference type="ChEBI" id="CHEBI:58887"/>
    </ligand>
</feature>
<evidence type="ECO:0000256" key="2">
    <source>
        <dbReference type="ARBA" id="ARBA00022737"/>
    </source>
</evidence>
<feature type="binding site" evidence="4">
    <location>
        <position position="34"/>
    </location>
    <ligand>
        <name>1D-myo-inositol 2-(L-cysteinylamino)-2-deoxy-alpha-D-glucopyranoside</name>
        <dbReference type="ChEBI" id="CHEBI:58887"/>
    </ligand>
</feature>
<comment type="similarity">
    <text evidence="4">Belongs to the acetyltransferase family. MshD subfamily.</text>
</comment>